<dbReference type="Proteomes" id="UP000054977">
    <property type="component" value="Unassembled WGS sequence"/>
</dbReference>
<dbReference type="EMBL" id="FCNW02000018">
    <property type="protein sequence ID" value="SAL45638.1"/>
    <property type="molecule type" value="Genomic_DNA"/>
</dbReference>
<proteinExistence type="predicted"/>
<sequence>MGLIHSAGAGFGPTCALIANRGMRMPSCILER</sequence>
<comment type="caution">
    <text evidence="1">The sequence shown here is derived from an EMBL/GenBank/DDBJ whole genome shotgun (WGS) entry which is preliminary data.</text>
</comment>
<dbReference type="AlphaFoldDB" id="A0A158HML1"/>
<evidence type="ECO:0000313" key="1">
    <source>
        <dbReference type="EMBL" id="SAL45638.1"/>
    </source>
</evidence>
<protein>
    <submittedName>
        <fullName evidence="1">Uncharacterized protein</fullName>
    </submittedName>
</protein>
<reference evidence="1" key="1">
    <citation type="submission" date="2016-01" db="EMBL/GenBank/DDBJ databases">
        <authorList>
            <person name="Peeters C."/>
        </authorList>
    </citation>
    <scope>NUCLEOTIDE SEQUENCE [LARGE SCALE GENOMIC DNA]</scope>
    <source>
        <strain evidence="1">LMG 22934</strain>
    </source>
</reference>
<name>A0A158HML1_9BURK</name>
<keyword evidence="2" id="KW-1185">Reference proteome</keyword>
<accession>A0A158HML1</accession>
<organism evidence="1 2">
    <name type="scientific">Caballeronia humi</name>
    <dbReference type="NCBI Taxonomy" id="326474"/>
    <lineage>
        <taxon>Bacteria</taxon>
        <taxon>Pseudomonadati</taxon>
        <taxon>Pseudomonadota</taxon>
        <taxon>Betaproteobacteria</taxon>
        <taxon>Burkholderiales</taxon>
        <taxon>Burkholderiaceae</taxon>
        <taxon>Caballeronia</taxon>
    </lineage>
</organism>
<evidence type="ECO:0000313" key="2">
    <source>
        <dbReference type="Proteomes" id="UP000054977"/>
    </source>
</evidence>
<gene>
    <name evidence="1" type="ORF">AWB65_03576</name>
</gene>